<evidence type="ECO:0000313" key="3">
    <source>
        <dbReference type="Proteomes" id="UP000430146"/>
    </source>
</evidence>
<reference evidence="2 3" key="1">
    <citation type="submission" date="2019-11" db="EMBL/GenBank/DDBJ databases">
        <authorList>
            <person name="Holert J."/>
        </authorList>
    </citation>
    <scope>NUCLEOTIDE SEQUENCE [LARGE SCALE GENOMIC DNA]</scope>
    <source>
        <strain evidence="2">BC8_1</strain>
    </source>
</reference>
<feature type="region of interest" description="Disordered" evidence="1">
    <location>
        <begin position="42"/>
        <end position="64"/>
    </location>
</feature>
<name>A0A5S9PX00_MYCVN</name>
<dbReference type="AlphaFoldDB" id="A0A5S9PX00"/>
<dbReference type="EMBL" id="CACSIP010000012">
    <property type="protein sequence ID" value="CAA0109197.1"/>
    <property type="molecule type" value="Genomic_DNA"/>
</dbReference>
<keyword evidence="3" id="KW-1185">Reference proteome</keyword>
<accession>A0A5S9PX00</accession>
<evidence type="ECO:0000256" key="1">
    <source>
        <dbReference type="SAM" id="MobiDB-lite"/>
    </source>
</evidence>
<evidence type="ECO:0000313" key="2">
    <source>
        <dbReference type="EMBL" id="CAA0109197.1"/>
    </source>
</evidence>
<sequence length="64" mass="6567">MTLRICDLGEQFGAGVGICDITTDHLDTDAVTQFIGEVAPMPEEAPVTTAVDDGEGGGSGMPRT</sequence>
<gene>
    <name evidence="2" type="ORF">AELLOGFF_00690</name>
</gene>
<protein>
    <submittedName>
        <fullName evidence="2">Uncharacterized protein</fullName>
    </submittedName>
</protein>
<dbReference type="Proteomes" id="UP000430146">
    <property type="component" value="Unassembled WGS sequence"/>
</dbReference>
<proteinExistence type="predicted"/>
<organism evidence="2 3">
    <name type="scientific">Mycolicibacterium vanbaalenii</name>
    <name type="common">Mycobacterium vanbaalenii</name>
    <dbReference type="NCBI Taxonomy" id="110539"/>
    <lineage>
        <taxon>Bacteria</taxon>
        <taxon>Bacillati</taxon>
        <taxon>Actinomycetota</taxon>
        <taxon>Actinomycetes</taxon>
        <taxon>Mycobacteriales</taxon>
        <taxon>Mycobacteriaceae</taxon>
        <taxon>Mycolicibacterium</taxon>
    </lineage>
</organism>